<dbReference type="InterPro" id="IPR006041">
    <property type="entry name" value="Pollen_Ole_e1_allergen"/>
</dbReference>
<evidence type="ECO:0000313" key="5">
    <source>
        <dbReference type="Proteomes" id="UP001318860"/>
    </source>
</evidence>
<keyword evidence="2" id="KW-1015">Disulfide bond</keyword>
<feature type="signal peptide" evidence="3">
    <location>
        <begin position="1"/>
        <end position="21"/>
    </location>
</feature>
<comment type="caution">
    <text evidence="4">The sequence shown here is derived from an EMBL/GenBank/DDBJ whole genome shotgun (WGS) entry which is preliminary data.</text>
</comment>
<reference evidence="4 5" key="1">
    <citation type="journal article" date="2021" name="Comput. Struct. Biotechnol. J.">
        <title>De novo genome assembly of the potent medicinal plant Rehmannia glutinosa using nanopore technology.</title>
        <authorList>
            <person name="Ma L."/>
            <person name="Dong C."/>
            <person name="Song C."/>
            <person name="Wang X."/>
            <person name="Zheng X."/>
            <person name="Niu Y."/>
            <person name="Chen S."/>
            <person name="Feng W."/>
        </authorList>
    </citation>
    <scope>NUCLEOTIDE SEQUENCE [LARGE SCALE GENOMIC DNA]</scope>
    <source>
        <strain evidence="4">DH-2019</strain>
    </source>
</reference>
<keyword evidence="5" id="KW-1185">Reference proteome</keyword>
<dbReference type="PANTHER" id="PTHR31614:SF2">
    <property type="entry name" value="F28N24.16 PROTEIN"/>
    <property type="match status" value="1"/>
</dbReference>
<accession>A0ABR0VE90</accession>
<dbReference type="Proteomes" id="UP001318860">
    <property type="component" value="Unassembled WGS sequence"/>
</dbReference>
<dbReference type="Pfam" id="PF01190">
    <property type="entry name" value="Pollen_Ole_e_1"/>
    <property type="match status" value="1"/>
</dbReference>
<keyword evidence="3" id="KW-0732">Signal</keyword>
<dbReference type="PANTHER" id="PTHR31614">
    <property type="entry name" value="PROTEIN DOWNSTREAM OF FLC-RELATED"/>
    <property type="match status" value="1"/>
</dbReference>
<evidence type="ECO:0000256" key="1">
    <source>
        <dbReference type="ARBA" id="ARBA00010049"/>
    </source>
</evidence>
<name>A0ABR0VE90_REHGL</name>
<evidence type="ECO:0000256" key="3">
    <source>
        <dbReference type="SAM" id="SignalP"/>
    </source>
</evidence>
<organism evidence="4 5">
    <name type="scientific">Rehmannia glutinosa</name>
    <name type="common">Chinese foxglove</name>
    <dbReference type="NCBI Taxonomy" id="99300"/>
    <lineage>
        <taxon>Eukaryota</taxon>
        <taxon>Viridiplantae</taxon>
        <taxon>Streptophyta</taxon>
        <taxon>Embryophyta</taxon>
        <taxon>Tracheophyta</taxon>
        <taxon>Spermatophyta</taxon>
        <taxon>Magnoliopsida</taxon>
        <taxon>eudicotyledons</taxon>
        <taxon>Gunneridae</taxon>
        <taxon>Pentapetalae</taxon>
        <taxon>asterids</taxon>
        <taxon>lamiids</taxon>
        <taxon>Lamiales</taxon>
        <taxon>Orobanchaceae</taxon>
        <taxon>Rehmannieae</taxon>
        <taxon>Rehmannia</taxon>
    </lineage>
</organism>
<sequence length="191" mass="20711">MAKAVALVSALCILAIAAAHAHQRIIQRRGRCLCDPCRVRLRPNSPKGSLYTLKFQLIFFTGATVKLECRDLETKALTYSTEGVTGANGHYSLKVVGDHANAICEVGVVKSPRPDCSEPLGDLEKSRVVLTANDGLHAAVRFANPIGFQTKTAIPQGIGIEQEIILYGSGSKSNQAVRFDWNLVIYGSIRF</sequence>
<comment type="similarity">
    <text evidence="1">Belongs to the Ole e I family.</text>
</comment>
<protein>
    <submittedName>
        <fullName evidence="4">Uncharacterized protein</fullName>
    </submittedName>
</protein>
<evidence type="ECO:0000313" key="4">
    <source>
        <dbReference type="EMBL" id="KAK6132646.1"/>
    </source>
</evidence>
<feature type="chain" id="PRO_5045124147" evidence="3">
    <location>
        <begin position="22"/>
        <end position="191"/>
    </location>
</feature>
<evidence type="ECO:0000256" key="2">
    <source>
        <dbReference type="ARBA" id="ARBA00023157"/>
    </source>
</evidence>
<dbReference type="EMBL" id="JABTTQ020001248">
    <property type="protein sequence ID" value="KAK6132646.1"/>
    <property type="molecule type" value="Genomic_DNA"/>
</dbReference>
<gene>
    <name evidence="4" type="ORF">DH2020_033598</name>
</gene>
<proteinExistence type="inferred from homology"/>